<dbReference type="PANTHER" id="PTHR37318">
    <property type="entry name" value="BSL7504 PROTEIN"/>
    <property type="match status" value="1"/>
</dbReference>
<gene>
    <name evidence="2" type="ORF">RZN69_08335</name>
</gene>
<organism evidence="2 3">
    <name type="scientific">Rubellicoccus peritrichatus</name>
    <dbReference type="NCBI Taxonomy" id="3080537"/>
    <lineage>
        <taxon>Bacteria</taxon>
        <taxon>Pseudomonadati</taxon>
        <taxon>Verrucomicrobiota</taxon>
        <taxon>Opitutia</taxon>
        <taxon>Puniceicoccales</taxon>
        <taxon>Cerasicoccaceae</taxon>
        <taxon>Rubellicoccus</taxon>
    </lineage>
</organism>
<evidence type="ECO:0000313" key="2">
    <source>
        <dbReference type="EMBL" id="WOO43099.1"/>
    </source>
</evidence>
<reference evidence="2 3" key="1">
    <citation type="submission" date="2023-10" db="EMBL/GenBank/DDBJ databases">
        <title>Rubellicoccus peritrichatus gen. nov., sp. nov., isolated from an algae of coral reef tank.</title>
        <authorList>
            <person name="Luo J."/>
        </authorList>
    </citation>
    <scope>NUCLEOTIDE SEQUENCE [LARGE SCALE GENOMIC DNA]</scope>
    <source>
        <strain evidence="2 3">CR14</strain>
    </source>
</reference>
<evidence type="ECO:0000259" key="1">
    <source>
        <dbReference type="Pfam" id="PF13601"/>
    </source>
</evidence>
<dbReference type="PANTHER" id="PTHR37318:SF1">
    <property type="entry name" value="BSL7504 PROTEIN"/>
    <property type="match status" value="1"/>
</dbReference>
<sequence>MSKKNDNPFDELHRVLHEPKRLAIISSVAGSKSGLTFGELKELGDLTDGNLNRHLRMLEDEKIIKLKKILAEGRARTVVTLTASGKKRFLAYLGALESILKDANKSVKAGQGKSSRGMKLKMA</sequence>
<dbReference type="Pfam" id="PF13601">
    <property type="entry name" value="HTH_34"/>
    <property type="match status" value="1"/>
</dbReference>
<dbReference type="InterPro" id="IPR036390">
    <property type="entry name" value="WH_DNA-bd_sf"/>
</dbReference>
<dbReference type="SUPFAM" id="SSF46785">
    <property type="entry name" value="Winged helix' DNA-binding domain"/>
    <property type="match status" value="1"/>
</dbReference>
<dbReference type="Gene3D" id="1.10.10.10">
    <property type="entry name" value="Winged helix-like DNA-binding domain superfamily/Winged helix DNA-binding domain"/>
    <property type="match status" value="1"/>
</dbReference>
<dbReference type="InterPro" id="IPR027395">
    <property type="entry name" value="WH_DNA-bd_dom"/>
</dbReference>
<dbReference type="EMBL" id="CP136920">
    <property type="protein sequence ID" value="WOO43099.1"/>
    <property type="molecule type" value="Genomic_DNA"/>
</dbReference>
<dbReference type="Proteomes" id="UP001304300">
    <property type="component" value="Chromosome"/>
</dbReference>
<keyword evidence="3" id="KW-1185">Reference proteome</keyword>
<dbReference type="RefSeq" id="WP_317835637.1">
    <property type="nucleotide sequence ID" value="NZ_CP136920.1"/>
</dbReference>
<name>A0AAQ3LJ41_9BACT</name>
<accession>A0AAQ3LJ41</accession>
<dbReference type="InterPro" id="IPR036388">
    <property type="entry name" value="WH-like_DNA-bd_sf"/>
</dbReference>
<evidence type="ECO:0000313" key="3">
    <source>
        <dbReference type="Proteomes" id="UP001304300"/>
    </source>
</evidence>
<dbReference type="AlphaFoldDB" id="A0AAQ3LJ41"/>
<dbReference type="KEGG" id="puo:RZN69_08335"/>
<protein>
    <submittedName>
        <fullName evidence="2">Transcriptional regulator</fullName>
    </submittedName>
</protein>
<feature type="domain" description="Winged helix DNA-binding" evidence="1">
    <location>
        <begin position="21"/>
        <end position="100"/>
    </location>
</feature>
<proteinExistence type="predicted"/>